<keyword evidence="1" id="KW-0175">Coiled coil</keyword>
<dbReference type="Proteomes" id="UP001194580">
    <property type="component" value="Unassembled WGS sequence"/>
</dbReference>
<dbReference type="AlphaFoldDB" id="A0AAD4H725"/>
<gene>
    <name evidence="4" type="ORF">BGZ95_008853</name>
</gene>
<feature type="region of interest" description="Disordered" evidence="2">
    <location>
        <begin position="310"/>
        <end position="335"/>
    </location>
</feature>
<feature type="coiled-coil region" evidence="1">
    <location>
        <begin position="421"/>
        <end position="448"/>
    </location>
</feature>
<evidence type="ECO:0000256" key="1">
    <source>
        <dbReference type="SAM" id="Coils"/>
    </source>
</evidence>
<evidence type="ECO:0000313" key="4">
    <source>
        <dbReference type="EMBL" id="KAG0275381.1"/>
    </source>
</evidence>
<reference evidence="4" key="1">
    <citation type="journal article" date="2020" name="Fungal Divers.">
        <title>Resolving the Mortierellaceae phylogeny through synthesis of multi-gene phylogenetics and phylogenomics.</title>
        <authorList>
            <person name="Vandepol N."/>
            <person name="Liber J."/>
            <person name="Desiro A."/>
            <person name="Na H."/>
            <person name="Kennedy M."/>
            <person name="Barry K."/>
            <person name="Grigoriev I.V."/>
            <person name="Miller A.N."/>
            <person name="O'Donnell K."/>
            <person name="Stajich J.E."/>
            <person name="Bonito G."/>
        </authorList>
    </citation>
    <scope>NUCLEOTIDE SEQUENCE</scope>
    <source>
        <strain evidence="4">NRRL 28262</strain>
    </source>
</reference>
<comment type="caution">
    <text evidence="4">The sequence shown here is derived from an EMBL/GenBank/DDBJ whole genome shotgun (WGS) entry which is preliminary data.</text>
</comment>
<organism evidence="4 5">
    <name type="scientific">Linnemannia exigua</name>
    <dbReference type="NCBI Taxonomy" id="604196"/>
    <lineage>
        <taxon>Eukaryota</taxon>
        <taxon>Fungi</taxon>
        <taxon>Fungi incertae sedis</taxon>
        <taxon>Mucoromycota</taxon>
        <taxon>Mortierellomycotina</taxon>
        <taxon>Mortierellomycetes</taxon>
        <taxon>Mortierellales</taxon>
        <taxon>Mortierellaceae</taxon>
        <taxon>Linnemannia</taxon>
    </lineage>
</organism>
<keyword evidence="5" id="KW-1185">Reference proteome</keyword>
<sequence length="476" mass="53052">MNLTAPHQEIEVSDKTPIQQFCTEIQVLTKDRYKQALLHCGFSPAAASASVAAITLLQNTTTTTTLGFPNSAAATLALTQAMGSISISDLDSDSKAISLPCHQIYRNWHLEDLQRREKQLPSTTNQEHPTTFLLSYPSEKYNIIRDQDLSPIVNSHFNLLGVFFCATAAPTTGTTGVGIKTGTEVGVGVGVGDGFSHKGKTPITTKPVPTSPYGKARFQVPFEDLERNLFPRFQLFFADFYRVKEDWYVQLVVVPSWNGKLESQCREQGLIALDVEANPFFFRRHTTTTTTTVVVGEDDECRSDRDIHQHSTGVRREMASSPYQHPSTSRRHSTTLTNQESNYEYRVCSTPKVWTELFIGCDVIPTSEIGETVESLLHANVRKTANTLSILQERQQLATILEGVATDLSQMAGQLHDDTAMDVDEAEGEEAQQELKEAKGEMRTLLEITYRLSRDRTRLGVLQAFRSKVPLSTIEE</sequence>
<evidence type="ECO:0000256" key="2">
    <source>
        <dbReference type="SAM" id="MobiDB-lite"/>
    </source>
</evidence>
<name>A0AAD4H725_9FUNG</name>
<accession>A0AAD4H725</accession>
<dbReference type="EMBL" id="JAAAIL010000486">
    <property type="protein sequence ID" value="KAG0275381.1"/>
    <property type="molecule type" value="Genomic_DNA"/>
</dbReference>
<evidence type="ECO:0000313" key="5">
    <source>
        <dbReference type="Proteomes" id="UP001194580"/>
    </source>
</evidence>
<evidence type="ECO:0000259" key="3">
    <source>
        <dbReference type="Pfam" id="PF19281"/>
    </source>
</evidence>
<feature type="domain" description="Phytanoyl-CoA hydroxylase-interacting protein-like C-terminal" evidence="3">
    <location>
        <begin position="204"/>
        <end position="285"/>
    </location>
</feature>
<proteinExistence type="predicted"/>
<dbReference type="Pfam" id="PF19281">
    <property type="entry name" value="PHYHIP_C"/>
    <property type="match status" value="1"/>
</dbReference>
<dbReference type="InterPro" id="IPR045545">
    <property type="entry name" value="PHYIP/PHIPL_C"/>
</dbReference>
<protein>
    <recommendedName>
        <fullName evidence="3">Phytanoyl-CoA hydroxylase-interacting protein-like C-terminal domain-containing protein</fullName>
    </recommendedName>
</protein>